<sequence length="68" mass="7829">MLNTLWAVARKEKIELLEKIDIPEGTNVLVTLLADKNEQHFWQGASQASLDAIWDNSEDDVYEELLKE</sequence>
<proteinExistence type="predicted"/>
<evidence type="ECO:0000313" key="1">
    <source>
        <dbReference type="EMBL" id="VFJ60828.1"/>
    </source>
</evidence>
<organism evidence="1">
    <name type="scientific">Candidatus Kentrum sp. FW</name>
    <dbReference type="NCBI Taxonomy" id="2126338"/>
    <lineage>
        <taxon>Bacteria</taxon>
        <taxon>Pseudomonadati</taxon>
        <taxon>Pseudomonadota</taxon>
        <taxon>Gammaproteobacteria</taxon>
        <taxon>Candidatus Kentrum</taxon>
    </lineage>
</organism>
<reference evidence="1" key="1">
    <citation type="submission" date="2019-02" db="EMBL/GenBank/DDBJ databases">
        <authorList>
            <person name="Gruber-Vodicka R. H."/>
            <person name="Seah K. B. B."/>
        </authorList>
    </citation>
    <scope>NUCLEOTIDE SEQUENCE</scope>
    <source>
        <strain evidence="1">BECK_BZ106</strain>
    </source>
</reference>
<protein>
    <submittedName>
        <fullName evidence="1">Uncharacterized protein</fullName>
    </submittedName>
</protein>
<name>A0A450T399_9GAMM</name>
<accession>A0A450T399</accession>
<dbReference type="EMBL" id="CAADFD010000060">
    <property type="protein sequence ID" value="VFJ60828.1"/>
    <property type="molecule type" value="Genomic_DNA"/>
</dbReference>
<gene>
    <name evidence="1" type="ORF">BECKFW1821B_GA0114236_106014</name>
</gene>
<dbReference type="AlphaFoldDB" id="A0A450T399"/>